<gene>
    <name evidence="3" type="ORF">Cob_v012174</name>
</gene>
<name>A0A484FA72_COLOR</name>
<feature type="region of interest" description="Disordered" evidence="1">
    <location>
        <begin position="71"/>
        <end position="132"/>
    </location>
</feature>
<feature type="domain" description="Clr5" evidence="2">
    <location>
        <begin position="19"/>
        <end position="71"/>
    </location>
</feature>
<accession>A0A484FA72</accession>
<reference evidence="4" key="1">
    <citation type="journal article" date="2013" name="New Phytol.">
        <title>Comparative genomic and transcriptomic analyses reveal the hemibiotrophic stage shift of Colletotrichum fungi.</title>
        <authorList>
            <person name="Gan P."/>
            <person name="Ikeda K."/>
            <person name="Irieda H."/>
            <person name="Narusaka M."/>
            <person name="O'Connell R.J."/>
            <person name="Narusaka Y."/>
            <person name="Takano Y."/>
            <person name="Kubo Y."/>
            <person name="Shirasu K."/>
        </authorList>
    </citation>
    <scope>NUCLEOTIDE SEQUENCE [LARGE SCALE GENOMIC DNA]</scope>
    <source>
        <strain evidence="4">104-T / ATCC 96160 / CBS 514.97 / LARS 414 / MAFF 240422</strain>
    </source>
</reference>
<feature type="compositionally biased region" description="Polar residues" evidence="1">
    <location>
        <begin position="122"/>
        <end position="132"/>
    </location>
</feature>
<evidence type="ECO:0000256" key="1">
    <source>
        <dbReference type="SAM" id="MobiDB-lite"/>
    </source>
</evidence>
<dbReference type="Pfam" id="PF14420">
    <property type="entry name" value="Clr5"/>
    <property type="match status" value="1"/>
</dbReference>
<comment type="caution">
    <text evidence="3">The sequence shown here is derived from an EMBL/GenBank/DDBJ whole genome shotgun (WGS) entry which is preliminary data.</text>
</comment>
<protein>
    <recommendedName>
        <fullName evidence="2">Clr5 domain-containing protein</fullName>
    </recommendedName>
</protein>
<dbReference type="OrthoDB" id="5308957at2759"/>
<keyword evidence="4" id="KW-1185">Reference proteome</keyword>
<dbReference type="EMBL" id="AMCV02000047">
    <property type="protein sequence ID" value="TDZ14872.1"/>
    <property type="molecule type" value="Genomic_DNA"/>
</dbReference>
<dbReference type="PANTHER" id="PTHR38788:SF3">
    <property type="entry name" value="CLR5 DOMAIN-CONTAINING PROTEIN"/>
    <property type="match status" value="1"/>
</dbReference>
<evidence type="ECO:0000313" key="4">
    <source>
        <dbReference type="Proteomes" id="UP000014480"/>
    </source>
</evidence>
<sequence>MNNTQTAGSLSCPGTPDPEAKWESFRSLITRLYLQEDMALPDVVNFMAREHDFLASERMFKGRLRKWGVKKNNTKHGKSCFKPGRRPTKSRSTKKLATRRLRDKDAGNTMSTPVKLSLEGLTDSSELPSRPP</sequence>
<dbReference type="AlphaFoldDB" id="A0A484FA72"/>
<evidence type="ECO:0000313" key="3">
    <source>
        <dbReference type="EMBL" id="TDZ14872.1"/>
    </source>
</evidence>
<dbReference type="PANTHER" id="PTHR38788">
    <property type="entry name" value="CLR5 DOMAIN-CONTAINING PROTEIN"/>
    <property type="match status" value="1"/>
</dbReference>
<proteinExistence type="predicted"/>
<evidence type="ECO:0000259" key="2">
    <source>
        <dbReference type="Pfam" id="PF14420"/>
    </source>
</evidence>
<feature type="compositionally biased region" description="Basic residues" evidence="1">
    <location>
        <begin position="71"/>
        <end position="99"/>
    </location>
</feature>
<dbReference type="STRING" id="1213857.A0A484FA72"/>
<dbReference type="InterPro" id="IPR025676">
    <property type="entry name" value="Clr5_dom"/>
</dbReference>
<organism evidence="3 4">
    <name type="scientific">Colletotrichum orbiculare (strain 104-T / ATCC 96160 / CBS 514.97 / LARS 414 / MAFF 240422)</name>
    <name type="common">Cucumber anthracnose fungus</name>
    <name type="synonym">Colletotrichum lagenarium</name>
    <dbReference type="NCBI Taxonomy" id="1213857"/>
    <lineage>
        <taxon>Eukaryota</taxon>
        <taxon>Fungi</taxon>
        <taxon>Dikarya</taxon>
        <taxon>Ascomycota</taxon>
        <taxon>Pezizomycotina</taxon>
        <taxon>Sordariomycetes</taxon>
        <taxon>Hypocreomycetidae</taxon>
        <taxon>Glomerellales</taxon>
        <taxon>Glomerellaceae</taxon>
        <taxon>Colletotrichum</taxon>
        <taxon>Colletotrichum orbiculare species complex</taxon>
    </lineage>
</organism>
<reference evidence="4" key="2">
    <citation type="journal article" date="2019" name="Mol. Plant Microbe Interact.">
        <title>Genome sequence resources for four phytopathogenic fungi from the Colletotrichum orbiculare species complex.</title>
        <authorList>
            <person name="Gan P."/>
            <person name="Tsushima A."/>
            <person name="Narusaka M."/>
            <person name="Narusaka Y."/>
            <person name="Takano Y."/>
            <person name="Kubo Y."/>
            <person name="Shirasu K."/>
        </authorList>
    </citation>
    <scope>GENOME REANNOTATION</scope>
    <source>
        <strain evidence="4">104-T / ATCC 96160 / CBS 514.97 / LARS 414 / MAFF 240422</strain>
    </source>
</reference>
<dbReference type="Proteomes" id="UP000014480">
    <property type="component" value="Unassembled WGS sequence"/>
</dbReference>